<dbReference type="Pfam" id="PF00226">
    <property type="entry name" value="DnaJ"/>
    <property type="match status" value="1"/>
</dbReference>
<reference evidence="2 3" key="1">
    <citation type="journal article" date="2013" name="BMC Genomics">
        <title>The miniature genome of a carnivorous plant Genlisea aurea contains a low number of genes and short non-coding sequences.</title>
        <authorList>
            <person name="Leushkin E.V."/>
            <person name="Sutormin R.A."/>
            <person name="Nabieva E.R."/>
            <person name="Penin A.A."/>
            <person name="Kondrashov A.S."/>
            <person name="Logacheva M.D."/>
        </authorList>
    </citation>
    <scope>NUCLEOTIDE SEQUENCE [LARGE SCALE GENOMIC DNA]</scope>
</reference>
<feature type="domain" description="J" evidence="1">
    <location>
        <begin position="22"/>
        <end position="83"/>
    </location>
</feature>
<dbReference type="CDD" id="cd06257">
    <property type="entry name" value="DnaJ"/>
    <property type="match status" value="1"/>
</dbReference>
<dbReference type="AlphaFoldDB" id="S8CC96"/>
<comment type="caution">
    <text evidence="2">The sequence shown here is derived from an EMBL/GenBank/DDBJ whole genome shotgun (WGS) entry which is preliminary data.</text>
</comment>
<dbReference type="SMART" id="SM00271">
    <property type="entry name" value="DnaJ"/>
    <property type="match status" value="1"/>
</dbReference>
<dbReference type="Gene3D" id="1.10.287.110">
    <property type="entry name" value="DnaJ domain"/>
    <property type="match status" value="1"/>
</dbReference>
<proteinExistence type="predicted"/>
<dbReference type="InterPro" id="IPR036869">
    <property type="entry name" value="J_dom_sf"/>
</dbReference>
<evidence type="ECO:0000313" key="2">
    <source>
        <dbReference type="EMBL" id="EPS64579.1"/>
    </source>
</evidence>
<feature type="non-terminal residue" evidence="2">
    <location>
        <position position="1"/>
    </location>
</feature>
<accession>S8CC96</accession>
<dbReference type="EMBL" id="AUSU01004732">
    <property type="protein sequence ID" value="EPS64579.1"/>
    <property type="molecule type" value="Genomic_DNA"/>
</dbReference>
<dbReference type="PANTHER" id="PTHR45376">
    <property type="entry name" value="CHAPERONE DNAJ-DOMAIN SUPERFAMILY PROTEIN-RELATED"/>
    <property type="match status" value="1"/>
</dbReference>
<protein>
    <recommendedName>
        <fullName evidence="1">J domain-containing protein</fullName>
    </recommendedName>
</protein>
<dbReference type="SUPFAM" id="SSF46565">
    <property type="entry name" value="Chaperone J-domain"/>
    <property type="match status" value="1"/>
</dbReference>
<keyword evidence="3" id="KW-1185">Reference proteome</keyword>
<dbReference type="PANTHER" id="PTHR45376:SF5">
    <property type="entry name" value="CHAPERONE DNAJ-DOMAIN SUPERFAMILY PROTEIN"/>
    <property type="match status" value="1"/>
</dbReference>
<dbReference type="InterPro" id="IPR001623">
    <property type="entry name" value="DnaJ_domain"/>
</dbReference>
<evidence type="ECO:0000313" key="3">
    <source>
        <dbReference type="Proteomes" id="UP000015453"/>
    </source>
</evidence>
<gene>
    <name evidence="2" type="ORF">M569_10202</name>
</gene>
<evidence type="ECO:0000259" key="1">
    <source>
        <dbReference type="PROSITE" id="PS50076"/>
    </source>
</evidence>
<dbReference type="Proteomes" id="UP000015453">
    <property type="component" value="Unassembled WGS sequence"/>
</dbReference>
<organism evidence="2 3">
    <name type="scientific">Genlisea aurea</name>
    <dbReference type="NCBI Taxonomy" id="192259"/>
    <lineage>
        <taxon>Eukaryota</taxon>
        <taxon>Viridiplantae</taxon>
        <taxon>Streptophyta</taxon>
        <taxon>Embryophyta</taxon>
        <taxon>Tracheophyta</taxon>
        <taxon>Spermatophyta</taxon>
        <taxon>Magnoliopsida</taxon>
        <taxon>eudicotyledons</taxon>
        <taxon>Gunneridae</taxon>
        <taxon>Pentapetalae</taxon>
        <taxon>asterids</taxon>
        <taxon>lamiids</taxon>
        <taxon>Lamiales</taxon>
        <taxon>Lentibulariaceae</taxon>
        <taxon>Genlisea</taxon>
    </lineage>
</organism>
<name>S8CC96_9LAMI</name>
<dbReference type="PROSITE" id="PS50076">
    <property type="entry name" value="DNAJ_2"/>
    <property type="match status" value="1"/>
</dbReference>
<dbReference type="OrthoDB" id="10250354at2759"/>
<dbReference type="PRINTS" id="PR00625">
    <property type="entry name" value="JDOMAIN"/>
</dbReference>
<sequence length="83" mass="9362">DPSNRDYKTEIRNKIDPDGYYMDRKILGLPTAGPLYVNDVKAAFRESALKWHPDKHQGPSQGDAEEKFKKCVSAYKSLCSALS</sequence>